<dbReference type="PANTHER" id="PTHR43637:SF2">
    <property type="entry name" value="PROTEIN GVPD 1"/>
    <property type="match status" value="1"/>
</dbReference>
<dbReference type="GO" id="GO:0005524">
    <property type="term" value="F:ATP binding"/>
    <property type="evidence" value="ECO:0007669"/>
    <property type="project" value="UniProtKB-KW"/>
</dbReference>
<reference evidence="4 5" key="1">
    <citation type="journal article" date="2012" name="J. Bacteriol.">
        <title>Complete genome sequence of strain 1860, a crenarchaeon of the genus pyrobaculum able to grow with various electron acceptors.</title>
        <authorList>
            <person name="Mardanov A.V."/>
            <person name="Gumerov V.M."/>
            <person name="Slobodkina G.B."/>
            <person name="Beletsky A.V."/>
            <person name="Bonch-Osmolovskaya E.A."/>
            <person name="Ravin N.V."/>
            <person name="Skryabin K.G."/>
        </authorList>
    </citation>
    <scope>NUCLEOTIDE SEQUENCE [LARGE SCALE GENOMIC DNA]</scope>
    <source>
        <strain evidence="4 5">1860</strain>
    </source>
</reference>
<evidence type="ECO:0000313" key="5">
    <source>
        <dbReference type="Proteomes" id="UP000005867"/>
    </source>
</evidence>
<dbReference type="SMART" id="SM00382">
    <property type="entry name" value="AAA"/>
    <property type="match status" value="2"/>
</dbReference>
<gene>
    <name evidence="4" type="ORF">P186_1750</name>
</gene>
<protein>
    <submittedName>
        <fullName evidence="4">AAA ATPase</fullName>
    </submittedName>
</protein>
<evidence type="ECO:0000259" key="3">
    <source>
        <dbReference type="SMART" id="SM00382"/>
    </source>
</evidence>
<dbReference type="SUPFAM" id="SSF52540">
    <property type="entry name" value="P-loop containing nucleoside triphosphate hydrolases"/>
    <property type="match status" value="2"/>
</dbReference>
<keyword evidence="5" id="KW-1185">Reference proteome</keyword>
<dbReference type="OrthoDB" id="17644at2157"/>
<dbReference type="PANTHER" id="PTHR43637">
    <property type="entry name" value="UPF0273 PROTEIN TM_0370"/>
    <property type="match status" value="1"/>
</dbReference>
<evidence type="ECO:0000256" key="1">
    <source>
        <dbReference type="ARBA" id="ARBA00022741"/>
    </source>
</evidence>
<dbReference type="InterPro" id="IPR003593">
    <property type="entry name" value="AAA+_ATPase"/>
</dbReference>
<feature type="domain" description="AAA+ ATPase" evidence="3">
    <location>
        <begin position="211"/>
        <end position="346"/>
    </location>
</feature>
<evidence type="ECO:0000256" key="2">
    <source>
        <dbReference type="ARBA" id="ARBA00022840"/>
    </source>
</evidence>
<dbReference type="RefSeq" id="WP_014288985.1">
    <property type="nucleotide sequence ID" value="NC_016645.1"/>
</dbReference>
<dbReference type="BioCyc" id="PSP1104324:GJSN-1716-MONOMER"/>
<accession>G7VGY9</accession>
<dbReference type="KEGG" id="pyr:P186_1750"/>
<dbReference type="GeneID" id="11596248"/>
<dbReference type="Gene3D" id="3.40.50.300">
    <property type="entry name" value="P-loop containing nucleotide triphosphate hydrolases"/>
    <property type="match status" value="2"/>
</dbReference>
<keyword evidence="1" id="KW-0547">Nucleotide-binding</keyword>
<keyword evidence="2" id="KW-0067">ATP-binding</keyword>
<dbReference type="InterPro" id="IPR027417">
    <property type="entry name" value="P-loop_NTPase"/>
</dbReference>
<sequence>MKLRGVTLVYGPPGSGKTTLTAWYVHGNYDKVFWVSAFEDEVAFRKNMAALGYDFGDRLVFWEAPLAEAGAFFNTLVDSVIRERPGALVIDSITEFLSLGGGVDVIHNVVYRVIKQAGIDVFLTAEREVAEKVAYIADNVIELVYDLKPYGAIREILVKKVRGGKAGYSVPFVIAEGSGVILFEESTAPTSAVEVVETGWCLDAAAGGLYKGLLHSVVGPMGAGKNWFMINTARALMERGRKVRYIDMATGGLIYAETRGVPALKMEMNFEELLVTLYKLAREGYDAVFIRGLDLVRAMYGDESLYKVLKVLRKIAQMGPAIVVSLRDLEKFDMFFDVVIRVDKGVVQAVRAPGGKVGVDIPC</sequence>
<dbReference type="HOGENOM" id="CLU_730790_0_0_2"/>
<name>G7VGY9_9CREN</name>
<dbReference type="eggNOG" id="arCOG01174">
    <property type="taxonomic scope" value="Archaea"/>
</dbReference>
<dbReference type="Proteomes" id="UP000005867">
    <property type="component" value="Chromosome"/>
</dbReference>
<dbReference type="STRING" id="1104324.P186_1750"/>
<dbReference type="EMBL" id="CP003098">
    <property type="protein sequence ID" value="AET33160.1"/>
    <property type="molecule type" value="Genomic_DNA"/>
</dbReference>
<evidence type="ECO:0000313" key="4">
    <source>
        <dbReference type="EMBL" id="AET33160.1"/>
    </source>
</evidence>
<dbReference type="AlphaFoldDB" id="G7VGY9"/>
<feature type="domain" description="AAA+ ATPase" evidence="3">
    <location>
        <begin position="3"/>
        <end position="147"/>
    </location>
</feature>
<proteinExistence type="predicted"/>
<organism evidence="4 5">
    <name type="scientific">Pyrobaculum ferrireducens</name>
    <dbReference type="NCBI Taxonomy" id="1104324"/>
    <lineage>
        <taxon>Archaea</taxon>
        <taxon>Thermoproteota</taxon>
        <taxon>Thermoprotei</taxon>
        <taxon>Thermoproteales</taxon>
        <taxon>Thermoproteaceae</taxon>
        <taxon>Pyrobaculum</taxon>
    </lineage>
</organism>